<proteinExistence type="predicted"/>
<evidence type="ECO:0000256" key="1">
    <source>
        <dbReference type="SAM" id="MobiDB-lite"/>
    </source>
</evidence>
<keyword evidence="3" id="KW-1185">Reference proteome</keyword>
<evidence type="ECO:0000313" key="2">
    <source>
        <dbReference type="EMBL" id="KAL0112628.1"/>
    </source>
</evidence>
<gene>
    <name evidence="2" type="ORF">PUN28_012126</name>
</gene>
<name>A0AAW2FCI3_9HYME</name>
<evidence type="ECO:0000313" key="3">
    <source>
        <dbReference type="Proteomes" id="UP001430953"/>
    </source>
</evidence>
<comment type="caution">
    <text evidence="2">The sequence shown here is derived from an EMBL/GenBank/DDBJ whole genome shotgun (WGS) entry which is preliminary data.</text>
</comment>
<organism evidence="2 3">
    <name type="scientific">Cardiocondyla obscurior</name>
    <dbReference type="NCBI Taxonomy" id="286306"/>
    <lineage>
        <taxon>Eukaryota</taxon>
        <taxon>Metazoa</taxon>
        <taxon>Ecdysozoa</taxon>
        <taxon>Arthropoda</taxon>
        <taxon>Hexapoda</taxon>
        <taxon>Insecta</taxon>
        <taxon>Pterygota</taxon>
        <taxon>Neoptera</taxon>
        <taxon>Endopterygota</taxon>
        <taxon>Hymenoptera</taxon>
        <taxon>Apocrita</taxon>
        <taxon>Aculeata</taxon>
        <taxon>Formicoidea</taxon>
        <taxon>Formicidae</taxon>
        <taxon>Myrmicinae</taxon>
        <taxon>Cardiocondyla</taxon>
    </lineage>
</organism>
<reference evidence="2 3" key="1">
    <citation type="submission" date="2023-03" db="EMBL/GenBank/DDBJ databases">
        <title>High recombination rates correlate with genetic variation in Cardiocondyla obscurior ants.</title>
        <authorList>
            <person name="Errbii M."/>
        </authorList>
    </citation>
    <scope>NUCLEOTIDE SEQUENCE [LARGE SCALE GENOMIC DNA]</scope>
    <source>
        <strain evidence="2">Alpha-2009</strain>
        <tissue evidence="2">Whole body</tissue>
    </source>
</reference>
<feature type="region of interest" description="Disordered" evidence="1">
    <location>
        <begin position="1"/>
        <end position="47"/>
    </location>
</feature>
<dbReference type="AlphaFoldDB" id="A0AAW2FCI3"/>
<dbReference type="EMBL" id="JADYXP020000012">
    <property type="protein sequence ID" value="KAL0112628.1"/>
    <property type="molecule type" value="Genomic_DNA"/>
</dbReference>
<feature type="compositionally biased region" description="Polar residues" evidence="1">
    <location>
        <begin position="1"/>
        <end position="11"/>
    </location>
</feature>
<dbReference type="Proteomes" id="UP001430953">
    <property type="component" value="Unassembled WGS sequence"/>
</dbReference>
<protein>
    <submittedName>
        <fullName evidence="2">Uncharacterized protein</fullName>
    </submittedName>
</protein>
<accession>A0AAW2FCI3</accession>
<sequence length="123" mass="13941">MQLSASTTSQKHVALKVSRANTPSDSSDARTRTRTPSSGRSSRRARWPQRLHFGRVYMTRGRLNGETFEPRISGLANRIVEQNILQLLPRSMEEKRAPGFMPTKFQRYLNQGVLGDFQHGGVQ</sequence>